<dbReference type="EMBL" id="PTJC01000008">
    <property type="protein sequence ID" value="PPK84396.1"/>
    <property type="molecule type" value="Genomic_DNA"/>
</dbReference>
<evidence type="ECO:0008006" key="4">
    <source>
        <dbReference type="Google" id="ProtNLM"/>
    </source>
</evidence>
<evidence type="ECO:0000313" key="3">
    <source>
        <dbReference type="Proteomes" id="UP000237662"/>
    </source>
</evidence>
<proteinExistence type="predicted"/>
<feature type="transmembrane region" description="Helical" evidence="1">
    <location>
        <begin position="46"/>
        <end position="68"/>
    </location>
</feature>
<comment type="caution">
    <text evidence="2">The sequence shown here is derived from an EMBL/GenBank/DDBJ whole genome shotgun (WGS) entry which is preliminary data.</text>
</comment>
<keyword evidence="1" id="KW-0812">Transmembrane</keyword>
<sequence length="145" mass="16349">MEPTQFSPALQDLYLTMAGCVAGIGVMVFLAVRANKQPSRDARQRVLLPMLAYFAGLLFLMALMGAFWTAMKYPVVAITGKVMTIDGEAYPVPSPQTMRLERVGRGINTDQTVLLLQTRDRRNWVFPENRYDVQAMYRELRAASN</sequence>
<keyword evidence="1" id="KW-1133">Transmembrane helix</keyword>
<dbReference type="Proteomes" id="UP000237662">
    <property type="component" value="Unassembled WGS sequence"/>
</dbReference>
<accession>A0A2S6I0L1</accession>
<dbReference type="AlphaFoldDB" id="A0A2S6I0L1"/>
<protein>
    <recommendedName>
        <fullName evidence="4">PH (Pleckstrin Homology) domain-containing protein</fullName>
    </recommendedName>
</protein>
<dbReference type="RefSeq" id="WP_104421718.1">
    <property type="nucleotide sequence ID" value="NZ_PTJC01000008.1"/>
</dbReference>
<keyword evidence="1" id="KW-0472">Membrane</keyword>
<reference evidence="2 3" key="1">
    <citation type="submission" date="2018-02" db="EMBL/GenBank/DDBJ databases">
        <title>Genomic Encyclopedia of Archaeal and Bacterial Type Strains, Phase II (KMG-II): from individual species to whole genera.</title>
        <authorList>
            <person name="Goeker M."/>
        </authorList>
    </citation>
    <scope>NUCLEOTIDE SEQUENCE [LARGE SCALE GENOMIC DNA]</scope>
    <source>
        <strain evidence="2 3">DSM 29526</strain>
    </source>
</reference>
<evidence type="ECO:0000313" key="2">
    <source>
        <dbReference type="EMBL" id="PPK84396.1"/>
    </source>
</evidence>
<keyword evidence="3" id="KW-1185">Reference proteome</keyword>
<feature type="transmembrane region" description="Helical" evidence="1">
    <location>
        <begin position="13"/>
        <end position="34"/>
    </location>
</feature>
<gene>
    <name evidence="2" type="ORF">CLV84_4166</name>
</gene>
<dbReference type="OrthoDB" id="1493749at2"/>
<name>A0A2S6I0L1_9BACT</name>
<organism evidence="2 3">
    <name type="scientific">Neolewinella xylanilytica</name>
    <dbReference type="NCBI Taxonomy" id="1514080"/>
    <lineage>
        <taxon>Bacteria</taxon>
        <taxon>Pseudomonadati</taxon>
        <taxon>Bacteroidota</taxon>
        <taxon>Saprospiria</taxon>
        <taxon>Saprospirales</taxon>
        <taxon>Lewinellaceae</taxon>
        <taxon>Neolewinella</taxon>
    </lineage>
</organism>
<evidence type="ECO:0000256" key="1">
    <source>
        <dbReference type="SAM" id="Phobius"/>
    </source>
</evidence>